<evidence type="ECO:0000313" key="1">
    <source>
        <dbReference type="EMBL" id="EOD77731.1"/>
    </source>
</evidence>
<accession>R1IAE2</accession>
<organism evidence="1 2">
    <name type="scientific">Grimontia indica</name>
    <dbReference type="NCBI Taxonomy" id="1056512"/>
    <lineage>
        <taxon>Bacteria</taxon>
        <taxon>Pseudomonadati</taxon>
        <taxon>Pseudomonadota</taxon>
        <taxon>Gammaproteobacteria</taxon>
        <taxon>Vibrionales</taxon>
        <taxon>Vibrionaceae</taxon>
        <taxon>Grimontia</taxon>
    </lineage>
</organism>
<dbReference type="EMBL" id="ANFM02000042">
    <property type="protein sequence ID" value="EOD77731.1"/>
    <property type="molecule type" value="Genomic_DNA"/>
</dbReference>
<evidence type="ECO:0000313" key="2">
    <source>
        <dbReference type="Proteomes" id="UP000011223"/>
    </source>
</evidence>
<reference evidence="1 2" key="1">
    <citation type="journal article" date="2014" name="PLoS ONE">
        <title>Grimontia indica AK16(T), sp. nov., Isolated from a Seawater Sample Reports the Presence of Pathogenic Genes Similar to Vibrio Genus.</title>
        <authorList>
            <person name="Singh A."/>
            <person name="Vaidya B."/>
            <person name="Khatri I."/>
            <person name="Srinivas T.N."/>
            <person name="Subramanian S."/>
            <person name="Korpole S."/>
            <person name="Pinnaka A.K."/>
        </authorList>
    </citation>
    <scope>NUCLEOTIDE SEQUENCE [LARGE SCALE GENOMIC DNA]</scope>
    <source>
        <strain evidence="1 2">AK16</strain>
    </source>
</reference>
<dbReference type="Proteomes" id="UP000011223">
    <property type="component" value="Unassembled WGS sequence"/>
</dbReference>
<comment type="caution">
    <text evidence="1">The sequence shown here is derived from an EMBL/GenBank/DDBJ whole genome shotgun (WGS) entry which is preliminary data.</text>
</comment>
<keyword evidence="2" id="KW-1185">Reference proteome</keyword>
<sequence>MIHKASVFSSSSVMSESLRSSALWREYLTKSGGGIHNRKR</sequence>
<name>R1IAE2_9GAMM</name>
<dbReference type="AlphaFoldDB" id="R1IAE2"/>
<proteinExistence type="predicted"/>
<gene>
    <name evidence="1" type="ORF">D515_03493</name>
</gene>
<protein>
    <submittedName>
        <fullName evidence="1">Uncharacterized protein</fullName>
    </submittedName>
</protein>